<dbReference type="Gene3D" id="4.10.410.10">
    <property type="entry name" value="Pancreatic trypsin inhibitor Kunitz domain"/>
    <property type="match status" value="1"/>
</dbReference>
<dbReference type="InterPro" id="IPR036880">
    <property type="entry name" value="Kunitz_BPTI_sf"/>
</dbReference>
<keyword evidence="2" id="KW-1185">Reference proteome</keyword>
<dbReference type="PRINTS" id="PR00759">
    <property type="entry name" value="BASICPTASE"/>
</dbReference>
<evidence type="ECO:0000313" key="2">
    <source>
        <dbReference type="Proteomes" id="UP000286415"/>
    </source>
</evidence>
<reference evidence="1 2" key="1">
    <citation type="journal article" date="2018" name="Biotechnol. Adv.">
        <title>Improved genomic resources and new bioinformatic workflow for the carcinogenic parasite Clonorchis sinensis: Biotechnological implications.</title>
        <authorList>
            <person name="Wang D."/>
            <person name="Korhonen P.K."/>
            <person name="Gasser R.B."/>
            <person name="Young N.D."/>
        </authorList>
    </citation>
    <scope>NUCLEOTIDE SEQUENCE [LARGE SCALE GENOMIC DNA]</scope>
    <source>
        <strain evidence="1">Cs-k2</strain>
    </source>
</reference>
<organism evidence="1 2">
    <name type="scientific">Clonorchis sinensis</name>
    <name type="common">Chinese liver fluke</name>
    <dbReference type="NCBI Taxonomy" id="79923"/>
    <lineage>
        <taxon>Eukaryota</taxon>
        <taxon>Metazoa</taxon>
        <taxon>Spiralia</taxon>
        <taxon>Lophotrochozoa</taxon>
        <taxon>Platyhelminthes</taxon>
        <taxon>Trematoda</taxon>
        <taxon>Digenea</taxon>
        <taxon>Opisthorchiida</taxon>
        <taxon>Opisthorchiata</taxon>
        <taxon>Opisthorchiidae</taxon>
        <taxon>Clonorchis</taxon>
    </lineage>
</organism>
<protein>
    <submittedName>
        <fullName evidence="1">Kunitz-type U15-theraphotoxin-Hhn1l</fullName>
    </submittedName>
</protein>
<dbReference type="SUPFAM" id="SSF57362">
    <property type="entry name" value="BPTI-like"/>
    <property type="match status" value="1"/>
</dbReference>
<gene>
    <name evidence="1" type="ORF">CSKR_107789</name>
</gene>
<dbReference type="Proteomes" id="UP000286415">
    <property type="component" value="Unassembled WGS sequence"/>
</dbReference>
<reference evidence="1 2" key="2">
    <citation type="journal article" date="2021" name="Genomics">
        <title>High-quality reference genome for Clonorchis sinensis.</title>
        <authorList>
            <person name="Young N.D."/>
            <person name="Stroehlein A.J."/>
            <person name="Kinkar L."/>
            <person name="Wang T."/>
            <person name="Sohn W.M."/>
            <person name="Chang B.C.H."/>
            <person name="Kaur P."/>
            <person name="Weisz D."/>
            <person name="Dudchenko O."/>
            <person name="Aiden E.L."/>
            <person name="Korhonen P.K."/>
            <person name="Gasser R.B."/>
        </authorList>
    </citation>
    <scope>NUCLEOTIDE SEQUENCE [LARGE SCALE GENOMIC DNA]</scope>
    <source>
        <strain evidence="1">Cs-k2</strain>
    </source>
</reference>
<dbReference type="Pfam" id="PF00014">
    <property type="entry name" value="Kunitz_BPTI"/>
    <property type="match status" value="1"/>
</dbReference>
<dbReference type="OrthoDB" id="6283405at2759"/>
<dbReference type="SMART" id="SM00131">
    <property type="entry name" value="KU"/>
    <property type="match status" value="1"/>
</dbReference>
<dbReference type="EMBL" id="NIRI02000013">
    <property type="protein sequence ID" value="KAG5453429.1"/>
    <property type="molecule type" value="Genomic_DNA"/>
</dbReference>
<dbReference type="PROSITE" id="PS50279">
    <property type="entry name" value="BPTI_KUNITZ_2"/>
    <property type="match status" value="1"/>
</dbReference>
<evidence type="ECO:0000313" key="1">
    <source>
        <dbReference type="EMBL" id="KAG5453429.1"/>
    </source>
</evidence>
<dbReference type="STRING" id="79923.G7YHG3"/>
<dbReference type="GO" id="GO:0004867">
    <property type="term" value="F:serine-type endopeptidase inhibitor activity"/>
    <property type="evidence" value="ECO:0007669"/>
    <property type="project" value="InterPro"/>
</dbReference>
<dbReference type="InterPro" id="IPR002223">
    <property type="entry name" value="Kunitz_BPTI"/>
</dbReference>
<comment type="caution">
    <text evidence="1">The sequence shown here is derived from an EMBL/GenBank/DDBJ whole genome shotgun (WGS) entry which is preliminary data.</text>
</comment>
<dbReference type="CDD" id="cd22593">
    <property type="entry name" value="Kunitz_conkunitzin"/>
    <property type="match status" value="1"/>
</dbReference>
<accession>A0A8T1MWN5</accession>
<name>A0A8T1MWN5_CLOSI</name>
<sequence length="88" mass="9552">MTNSMQLYYLVSLLCYTLTCAQGATSHGESETHNVDKCSLPIEPGMGTESLVRYGFNGVECIAFTYAGLGGNANRFPISQECEAECKK</sequence>
<proteinExistence type="predicted"/>